<dbReference type="PANTHER" id="PTHR37538:SF1">
    <property type="entry name" value="BTB DOMAIN-CONTAINING PROTEIN"/>
    <property type="match status" value="1"/>
</dbReference>
<gene>
    <name evidence="2" type="ORF">BKA59DRAFT_529199</name>
</gene>
<name>A0A8K0RSW1_9HYPO</name>
<reference evidence="2" key="1">
    <citation type="journal article" date="2021" name="Nat. Commun.">
        <title>Genetic determinants of endophytism in the Arabidopsis root mycobiome.</title>
        <authorList>
            <person name="Mesny F."/>
            <person name="Miyauchi S."/>
            <person name="Thiergart T."/>
            <person name="Pickel B."/>
            <person name="Atanasova L."/>
            <person name="Karlsson M."/>
            <person name="Huettel B."/>
            <person name="Barry K.W."/>
            <person name="Haridas S."/>
            <person name="Chen C."/>
            <person name="Bauer D."/>
            <person name="Andreopoulos W."/>
            <person name="Pangilinan J."/>
            <person name="LaButti K."/>
            <person name="Riley R."/>
            <person name="Lipzen A."/>
            <person name="Clum A."/>
            <person name="Drula E."/>
            <person name="Henrissat B."/>
            <person name="Kohler A."/>
            <person name="Grigoriev I.V."/>
            <person name="Martin F.M."/>
            <person name="Hacquard S."/>
        </authorList>
    </citation>
    <scope>NUCLEOTIDE SEQUENCE</scope>
    <source>
        <strain evidence="2">MPI-SDFR-AT-0068</strain>
    </source>
</reference>
<protein>
    <recommendedName>
        <fullName evidence="4">BTB domain-containing protein</fullName>
    </recommendedName>
</protein>
<evidence type="ECO:0000313" key="3">
    <source>
        <dbReference type="Proteomes" id="UP000813427"/>
    </source>
</evidence>
<dbReference type="PANTHER" id="PTHR37538">
    <property type="entry name" value="BTB DOMAIN-CONTAINING PROTEIN"/>
    <property type="match status" value="1"/>
</dbReference>
<dbReference type="Proteomes" id="UP000813427">
    <property type="component" value="Unassembled WGS sequence"/>
</dbReference>
<evidence type="ECO:0000313" key="2">
    <source>
        <dbReference type="EMBL" id="KAH7241509.1"/>
    </source>
</evidence>
<dbReference type="EMBL" id="JAGPXF010000005">
    <property type="protein sequence ID" value="KAH7241509.1"/>
    <property type="molecule type" value="Genomic_DNA"/>
</dbReference>
<evidence type="ECO:0008006" key="4">
    <source>
        <dbReference type="Google" id="ProtNLM"/>
    </source>
</evidence>
<keyword evidence="3" id="KW-1185">Reference proteome</keyword>
<sequence>MEAEKDTRPTESPYASEICAVYFQGKGPLYINRELLRQSKELFSAVTEADPFSFNSEDVHLKYITLETGHVIIHYLVTNTYQCLKPRAEAMETRNAEEFFTATRVYKAAGSLSLNQLREFAREELVRLGDKLELSTLIKVMDLSTSSFKDLPGITAYIESRLLSFYEENHRATADRLLTDIGFPDTLSKVLFRSIVLMKASERSQAAEPTVQHVAAGRSYDCNGFHSTRKTTGNTQDSSNKAQTLRDRSLGRPFGQSGDETDQSSDVAYPLTPSSSQASSSW</sequence>
<dbReference type="OrthoDB" id="3594103at2759"/>
<feature type="compositionally biased region" description="Polar residues" evidence="1">
    <location>
        <begin position="230"/>
        <end position="243"/>
    </location>
</feature>
<organism evidence="2 3">
    <name type="scientific">Fusarium tricinctum</name>
    <dbReference type="NCBI Taxonomy" id="61284"/>
    <lineage>
        <taxon>Eukaryota</taxon>
        <taxon>Fungi</taxon>
        <taxon>Dikarya</taxon>
        <taxon>Ascomycota</taxon>
        <taxon>Pezizomycotina</taxon>
        <taxon>Sordariomycetes</taxon>
        <taxon>Hypocreomycetidae</taxon>
        <taxon>Hypocreales</taxon>
        <taxon>Nectriaceae</taxon>
        <taxon>Fusarium</taxon>
        <taxon>Fusarium tricinctum species complex</taxon>
    </lineage>
</organism>
<accession>A0A8K0RSW1</accession>
<evidence type="ECO:0000256" key="1">
    <source>
        <dbReference type="SAM" id="MobiDB-lite"/>
    </source>
</evidence>
<comment type="caution">
    <text evidence="2">The sequence shown here is derived from an EMBL/GenBank/DDBJ whole genome shotgun (WGS) entry which is preliminary data.</text>
</comment>
<proteinExistence type="predicted"/>
<feature type="region of interest" description="Disordered" evidence="1">
    <location>
        <begin position="225"/>
        <end position="282"/>
    </location>
</feature>
<dbReference type="AlphaFoldDB" id="A0A8K0RSW1"/>